<keyword evidence="1" id="KW-0472">Membrane</keyword>
<feature type="transmembrane region" description="Helical" evidence="1">
    <location>
        <begin position="77"/>
        <end position="99"/>
    </location>
</feature>
<evidence type="ECO:0000313" key="3">
    <source>
        <dbReference type="EMBL" id="ABF09619.1"/>
    </source>
</evidence>
<accession>Q1LJQ7</accession>
<protein>
    <submittedName>
        <fullName evidence="3">Acyltransferase 3</fullName>
    </submittedName>
</protein>
<dbReference type="eggNOG" id="COG1835">
    <property type="taxonomic scope" value="Bacteria"/>
</dbReference>
<feature type="transmembrane region" description="Helical" evidence="1">
    <location>
        <begin position="119"/>
        <end position="139"/>
    </location>
</feature>
<dbReference type="Proteomes" id="UP000002429">
    <property type="component" value="Chromosome"/>
</dbReference>
<keyword evidence="1" id="KW-0812">Transmembrane</keyword>
<dbReference type="InterPro" id="IPR050879">
    <property type="entry name" value="Acyltransferase_3"/>
</dbReference>
<evidence type="ECO:0000259" key="2">
    <source>
        <dbReference type="Pfam" id="PF01757"/>
    </source>
</evidence>
<reference evidence="4" key="1">
    <citation type="journal article" date="2010" name="PLoS ONE">
        <title>The complete genome sequence of Cupriavidus metallidurans strain CH34, a master survivalist in harsh and anthropogenic environments.</title>
        <authorList>
            <person name="Janssen P.J."/>
            <person name="Van Houdt R."/>
            <person name="Moors H."/>
            <person name="Monsieurs P."/>
            <person name="Morin N."/>
            <person name="Michaux A."/>
            <person name="Benotmane M.A."/>
            <person name="Leys N."/>
            <person name="Vallaeys T."/>
            <person name="Lapidus A."/>
            <person name="Monchy S."/>
            <person name="Medigue C."/>
            <person name="Taghavi S."/>
            <person name="McCorkle S."/>
            <person name="Dunn J."/>
            <person name="van der Lelie D."/>
            <person name="Mergeay M."/>
        </authorList>
    </citation>
    <scope>NUCLEOTIDE SEQUENCE [LARGE SCALE GENOMIC DNA]</scope>
    <source>
        <strain evidence="4">ATCC 43123 / DSM 2839 / NBRC 102507 / CH34</strain>
    </source>
</reference>
<dbReference type="HOGENOM" id="CLU_005679_3_0_4"/>
<dbReference type="STRING" id="266264.Rmet_2746"/>
<dbReference type="AlphaFoldDB" id="Q1LJQ7"/>
<dbReference type="PANTHER" id="PTHR23028">
    <property type="entry name" value="ACETYLTRANSFERASE"/>
    <property type="match status" value="1"/>
</dbReference>
<feature type="transmembrane region" description="Helical" evidence="1">
    <location>
        <begin position="209"/>
        <end position="225"/>
    </location>
</feature>
<dbReference type="EMBL" id="CP000352">
    <property type="protein sequence ID" value="ABF09619.1"/>
    <property type="molecule type" value="Genomic_DNA"/>
</dbReference>
<keyword evidence="3" id="KW-0808">Transferase</keyword>
<feature type="transmembrane region" description="Helical" evidence="1">
    <location>
        <begin position="180"/>
        <end position="202"/>
    </location>
</feature>
<keyword evidence="1" id="KW-1133">Transmembrane helix</keyword>
<feature type="transmembrane region" description="Helical" evidence="1">
    <location>
        <begin position="46"/>
        <end position="65"/>
    </location>
</feature>
<feature type="transmembrane region" description="Helical" evidence="1">
    <location>
        <begin position="320"/>
        <end position="338"/>
    </location>
</feature>
<dbReference type="GO" id="GO:0016020">
    <property type="term" value="C:membrane"/>
    <property type="evidence" value="ECO:0007669"/>
    <property type="project" value="TreeGrafter"/>
</dbReference>
<feature type="transmembrane region" description="Helical" evidence="1">
    <location>
        <begin position="6"/>
        <end position="26"/>
    </location>
</feature>
<gene>
    <name evidence="3" type="ordered locus">Rmet_2746</name>
</gene>
<evidence type="ECO:0000313" key="4">
    <source>
        <dbReference type="Proteomes" id="UP000002429"/>
    </source>
</evidence>
<organism evidence="3 4">
    <name type="scientific">Cupriavidus metallidurans (strain ATCC 43123 / DSM 2839 / NBRC 102507 / CH34)</name>
    <name type="common">Ralstonia metallidurans</name>
    <dbReference type="NCBI Taxonomy" id="266264"/>
    <lineage>
        <taxon>Bacteria</taxon>
        <taxon>Pseudomonadati</taxon>
        <taxon>Pseudomonadota</taxon>
        <taxon>Betaproteobacteria</taxon>
        <taxon>Burkholderiales</taxon>
        <taxon>Burkholderiaceae</taxon>
        <taxon>Cupriavidus</taxon>
    </lineage>
</organism>
<dbReference type="PANTHER" id="PTHR23028:SF53">
    <property type="entry name" value="ACYL_TRANSF_3 DOMAIN-CONTAINING PROTEIN"/>
    <property type="match status" value="1"/>
</dbReference>
<dbReference type="GO" id="GO:0000271">
    <property type="term" value="P:polysaccharide biosynthetic process"/>
    <property type="evidence" value="ECO:0007669"/>
    <property type="project" value="TreeGrafter"/>
</dbReference>
<evidence type="ECO:0000256" key="1">
    <source>
        <dbReference type="SAM" id="Phobius"/>
    </source>
</evidence>
<dbReference type="GO" id="GO:0016747">
    <property type="term" value="F:acyltransferase activity, transferring groups other than amino-acyl groups"/>
    <property type="evidence" value="ECO:0007669"/>
    <property type="project" value="InterPro"/>
</dbReference>
<keyword evidence="4" id="KW-1185">Reference proteome</keyword>
<name>Q1LJQ7_CUPMC</name>
<sequence length="408" mass="44864">MDLYSIWPSAAVIALCLALVWPKRLWRFLDDPPSGQGQRYVTVDGLRGFLALAVVLHHCVISYGFHQTGEWKLPPSSFYSIIGQVGVSIFFMITAFLFWGRLLDQGKRLDWFALYVNRFLRIAPLYWVVVALMLLVVAIKTGFTLAVPPSELVKQVFQWALPAIVRGMPPVNGYQQTSTITAGVTWTLYYEWMFYFSLPFLAIAAIKRSPLAFVPACIWIVFVMPETLSSAFARNLVAMFVMGMVAASLVRRSPGFRGDSVLKSAIAVALLAFPLLTRSTAYESVSILSLGAFFILVSSGASLFGLLASRSAVRLGSVSYGIYLLQGIVITVLHSPRVLGAFACKGPEQFWLTTIAVGLVLVCVAAASYHFVERPCIRLGKKIGKAPESARQTHVEMGDGTPSDKARC</sequence>
<keyword evidence="3" id="KW-0012">Acyltransferase</keyword>
<feature type="transmembrane region" description="Helical" evidence="1">
    <location>
        <begin position="350"/>
        <end position="372"/>
    </location>
</feature>
<dbReference type="Pfam" id="PF01757">
    <property type="entry name" value="Acyl_transf_3"/>
    <property type="match status" value="1"/>
</dbReference>
<dbReference type="KEGG" id="rme:Rmet_2746"/>
<dbReference type="RefSeq" id="WP_011517319.1">
    <property type="nucleotide sequence ID" value="NC_007973.1"/>
</dbReference>
<feature type="transmembrane region" description="Helical" evidence="1">
    <location>
        <begin position="287"/>
        <end position="308"/>
    </location>
</feature>
<feature type="domain" description="Acyltransferase 3" evidence="2">
    <location>
        <begin position="43"/>
        <end position="368"/>
    </location>
</feature>
<dbReference type="InterPro" id="IPR002656">
    <property type="entry name" value="Acyl_transf_3_dom"/>
</dbReference>
<proteinExistence type="predicted"/>